<dbReference type="Gene3D" id="3.10.129.110">
    <property type="entry name" value="Polyketide synthase dehydratase"/>
    <property type="match status" value="1"/>
</dbReference>
<dbReference type="InterPro" id="IPR020841">
    <property type="entry name" value="PKS_Beta-ketoAc_synthase_dom"/>
</dbReference>
<dbReference type="Pfam" id="PF22336">
    <property type="entry name" value="RhiE-like_linker"/>
    <property type="match status" value="2"/>
</dbReference>
<evidence type="ECO:0000256" key="1">
    <source>
        <dbReference type="ARBA" id="ARBA00004496"/>
    </source>
</evidence>
<dbReference type="OrthoDB" id="1230081at2"/>
<dbReference type="GO" id="GO:0004315">
    <property type="term" value="F:3-oxoacyl-[acyl-carrier-protein] synthase activity"/>
    <property type="evidence" value="ECO:0007669"/>
    <property type="project" value="InterPro"/>
</dbReference>
<dbReference type="InterPro" id="IPR018201">
    <property type="entry name" value="Ketoacyl_synth_AS"/>
</dbReference>
<comment type="caution">
    <text evidence="13">The sequence shown here is derived from an EMBL/GenBank/DDBJ whole genome shotgun (WGS) entry which is preliminary data.</text>
</comment>
<dbReference type="InterPro" id="IPR014030">
    <property type="entry name" value="Ketoacyl_synth_N"/>
</dbReference>
<dbReference type="CDD" id="cd08953">
    <property type="entry name" value="KR_2_SDR_x"/>
    <property type="match status" value="1"/>
</dbReference>
<evidence type="ECO:0000313" key="13">
    <source>
        <dbReference type="EMBL" id="PZF71885.1"/>
    </source>
</evidence>
<evidence type="ECO:0000256" key="7">
    <source>
        <dbReference type="ARBA" id="ARBA00022737"/>
    </source>
</evidence>
<dbReference type="GO" id="GO:0005737">
    <property type="term" value="C:cytoplasm"/>
    <property type="evidence" value="ECO:0007669"/>
    <property type="project" value="UniProtKB-SubCell"/>
</dbReference>
<dbReference type="Pfam" id="PF14765">
    <property type="entry name" value="PS-DH"/>
    <property type="match status" value="1"/>
</dbReference>
<name>A0A2W2A964_9BACT</name>
<dbReference type="Gene3D" id="1.10.1200.10">
    <property type="entry name" value="ACP-like"/>
    <property type="match status" value="5"/>
</dbReference>
<evidence type="ECO:0000256" key="8">
    <source>
        <dbReference type="ARBA" id="ARBA00054155"/>
    </source>
</evidence>
<comment type="subcellular location">
    <subcellularLocation>
        <location evidence="1">Cytoplasm</location>
    </subcellularLocation>
</comment>
<dbReference type="Gene3D" id="3.40.47.10">
    <property type="match status" value="3"/>
</dbReference>
<dbReference type="Pfam" id="PF02801">
    <property type="entry name" value="Ketoacyl-synt_C"/>
    <property type="match status" value="3"/>
</dbReference>
<feature type="active site" description="Proton donor; for dehydratase activity" evidence="9">
    <location>
        <position position="804"/>
    </location>
</feature>
<keyword evidence="7" id="KW-0677">Repeat</keyword>
<feature type="domain" description="Ketosynthase family 3 (KS3)" evidence="11">
    <location>
        <begin position="2420"/>
        <end position="2849"/>
    </location>
</feature>
<dbReference type="InterPro" id="IPR054514">
    <property type="entry name" value="RhiE-like_linker"/>
</dbReference>
<accession>A0A2W2A964</accession>
<dbReference type="Gene3D" id="3.40.50.720">
    <property type="entry name" value="NAD(P)-binding Rossmann-like Domain"/>
    <property type="match status" value="1"/>
</dbReference>
<evidence type="ECO:0000259" key="12">
    <source>
        <dbReference type="PROSITE" id="PS52019"/>
    </source>
</evidence>
<comment type="function">
    <text evidence="8">Involved in production of the polyketide antibiotic thailandamide.</text>
</comment>
<evidence type="ECO:0000256" key="9">
    <source>
        <dbReference type="PROSITE-ProRule" id="PRU01363"/>
    </source>
</evidence>
<dbReference type="Pfam" id="PF00550">
    <property type="entry name" value="PP-binding"/>
    <property type="match status" value="5"/>
</dbReference>
<evidence type="ECO:0000259" key="10">
    <source>
        <dbReference type="PROSITE" id="PS50075"/>
    </source>
</evidence>
<protein>
    <submittedName>
        <fullName evidence="13">Uncharacterized protein</fullName>
    </submittedName>
</protein>
<dbReference type="GO" id="GO:0071770">
    <property type="term" value="P:DIM/DIP cell wall layer assembly"/>
    <property type="evidence" value="ECO:0007669"/>
    <property type="project" value="TreeGrafter"/>
</dbReference>
<keyword evidence="6" id="KW-0808">Transferase</keyword>
<dbReference type="InterPro" id="IPR009081">
    <property type="entry name" value="PP-bd_ACP"/>
</dbReference>
<dbReference type="GO" id="GO:0031177">
    <property type="term" value="F:phosphopantetheine binding"/>
    <property type="evidence" value="ECO:0007669"/>
    <property type="project" value="InterPro"/>
</dbReference>
<dbReference type="SUPFAM" id="SSF53474">
    <property type="entry name" value="alpha/beta-Hydrolases"/>
    <property type="match status" value="1"/>
</dbReference>
<dbReference type="SUPFAM" id="SSF47336">
    <property type="entry name" value="ACP-like"/>
    <property type="match status" value="5"/>
</dbReference>
<dbReference type="InterPro" id="IPR006162">
    <property type="entry name" value="Ppantetheine_attach_site"/>
</dbReference>
<dbReference type="InterPro" id="IPR049900">
    <property type="entry name" value="PKS_mFAS_DH"/>
</dbReference>
<dbReference type="PROSITE" id="PS00606">
    <property type="entry name" value="KS3_1"/>
    <property type="match status" value="3"/>
</dbReference>
<dbReference type="InterPro" id="IPR029058">
    <property type="entry name" value="AB_hydrolase_fold"/>
</dbReference>
<dbReference type="PROSITE" id="PS50075">
    <property type="entry name" value="CARRIER"/>
    <property type="match status" value="5"/>
</dbReference>
<evidence type="ECO:0000313" key="14">
    <source>
        <dbReference type="Proteomes" id="UP000248745"/>
    </source>
</evidence>
<dbReference type="GO" id="GO:0005886">
    <property type="term" value="C:plasma membrane"/>
    <property type="evidence" value="ECO:0007669"/>
    <property type="project" value="TreeGrafter"/>
</dbReference>
<feature type="region of interest" description="C-terminal hotdog fold" evidence="9">
    <location>
        <begin position="744"/>
        <end position="890"/>
    </location>
</feature>
<dbReference type="Gene3D" id="3.40.50.1820">
    <property type="entry name" value="alpha/beta hydrolase"/>
    <property type="match status" value="1"/>
</dbReference>
<dbReference type="Pfam" id="PF08659">
    <property type="entry name" value="KR"/>
    <property type="match status" value="1"/>
</dbReference>
<feature type="region of interest" description="N-terminal hotdog fold" evidence="9">
    <location>
        <begin position="602"/>
        <end position="730"/>
    </location>
</feature>
<feature type="domain" description="Ketosynthase family 3 (KS3)" evidence="11">
    <location>
        <begin position="1565"/>
        <end position="2002"/>
    </location>
</feature>
<keyword evidence="5" id="KW-0597">Phosphoprotein</keyword>
<dbReference type="InterPro" id="IPR050091">
    <property type="entry name" value="PKS_NRPS_Biosynth_Enz"/>
</dbReference>
<dbReference type="InterPro" id="IPR014031">
    <property type="entry name" value="Ketoacyl_synth_C"/>
</dbReference>
<dbReference type="InterPro" id="IPR042104">
    <property type="entry name" value="PKS_dehydratase_sf"/>
</dbReference>
<dbReference type="FunFam" id="3.40.47.10:FF:000019">
    <property type="entry name" value="Polyketide synthase type I"/>
    <property type="match status" value="3"/>
</dbReference>
<proteinExistence type="predicted"/>
<dbReference type="SMART" id="SM00823">
    <property type="entry name" value="PKS_PP"/>
    <property type="match status" value="5"/>
</dbReference>
<evidence type="ECO:0000256" key="6">
    <source>
        <dbReference type="ARBA" id="ARBA00022679"/>
    </source>
</evidence>
<dbReference type="InterPro" id="IPR013968">
    <property type="entry name" value="PKS_KR"/>
</dbReference>
<dbReference type="InterPro" id="IPR020806">
    <property type="entry name" value="PKS_PP-bd"/>
</dbReference>
<dbReference type="PROSITE" id="PS52019">
    <property type="entry name" value="PKS_MFAS_DH"/>
    <property type="match status" value="1"/>
</dbReference>
<dbReference type="Pfam" id="PF00109">
    <property type="entry name" value="ketoacyl-synt"/>
    <property type="match status" value="3"/>
</dbReference>
<dbReference type="PROSITE" id="PS52004">
    <property type="entry name" value="KS3_2"/>
    <property type="match status" value="3"/>
</dbReference>
<feature type="domain" description="Carrier" evidence="10">
    <location>
        <begin position="2304"/>
        <end position="2381"/>
    </location>
</feature>
<feature type="domain" description="Ketosynthase family 3 (KS3)" evidence="11">
    <location>
        <begin position="36"/>
        <end position="465"/>
    </location>
</feature>
<feature type="domain" description="Carrier" evidence="10">
    <location>
        <begin position="2198"/>
        <end position="2275"/>
    </location>
</feature>
<dbReference type="InterPro" id="IPR049552">
    <property type="entry name" value="PKS_DH_N"/>
</dbReference>
<dbReference type="SMART" id="SM00825">
    <property type="entry name" value="PKS_KS"/>
    <property type="match status" value="3"/>
</dbReference>
<dbReference type="SUPFAM" id="SSF53901">
    <property type="entry name" value="Thiolase-like"/>
    <property type="match status" value="3"/>
</dbReference>
<keyword evidence="14" id="KW-1185">Reference proteome</keyword>
<evidence type="ECO:0000259" key="11">
    <source>
        <dbReference type="PROSITE" id="PS52004"/>
    </source>
</evidence>
<dbReference type="PANTHER" id="PTHR43775">
    <property type="entry name" value="FATTY ACID SYNTHASE"/>
    <property type="match status" value="1"/>
</dbReference>
<dbReference type="InterPro" id="IPR057326">
    <property type="entry name" value="KR_dom"/>
</dbReference>
<keyword evidence="3" id="KW-0596">Phosphopantetheine</keyword>
<dbReference type="GO" id="GO:0006633">
    <property type="term" value="P:fatty acid biosynthetic process"/>
    <property type="evidence" value="ECO:0007669"/>
    <property type="project" value="InterPro"/>
</dbReference>
<dbReference type="InterPro" id="IPR036291">
    <property type="entry name" value="NAD(P)-bd_dom_sf"/>
</dbReference>
<evidence type="ECO:0000256" key="3">
    <source>
        <dbReference type="ARBA" id="ARBA00022450"/>
    </source>
</evidence>
<sequence>MIFAVQQRERRSIHMPFQFIFPKHNFMNTHKVPSAQQPVAIIGMACRFPGANNYEEFWQNLMEGRSGISEIPKERWDWKQYQHDFPKNGATGKWGGFIKDADCFDASFFQLSGKEAELMDPQQRIMLELAWSCMEDAGIPPSRLSGTNTGVFTGVFNFDYKELAERGSAIAAHYGTGTSTAVVANRLSYYFNLKGPSVPIDTACSSSLQAIHMAAQSIQLGECDLALAGGVSLLLTPAKHIAFAKAGMLSPTGSCKSFDESADGYIRGEGAGLLLLKSLEQAKADGDIIYGVLRGSAANHCGRTYTITYPSPTAQAEVIATAVKRAGIEPQSISYIEAHGTGTPKGDPIEFEGLTQAMQNLNVAVANSYCGVGSVKANIGHLESAAGVAGMIKVLLAMKHRQLPGLLHFRQLNHRITLNDTPFYIVDKHRDWTSILDENGKAYPRRAGVSSFGFGGTNAHVVLEEAPVKDRRVSAEQPRYLICLSAKNKEALQENISELVDWLETSGQGVDLADISYTLLFGRDHFQVRKAFVVKDLSDLRAALRDASTPFSVAGRLLQLAERYMAGHNDDWNSLFPDGANRISMPTYSFQRTRYWLQEDKMPSYLTRLPEEEHDRSDKPPVWVFDGNECFLKDHVFNGQKILPAVVYMEFVRSHVQYLLQQQLKEDDIICLKNQVWMAPFIADRDGIALQISLEHKENGHLSYEVFSEDAVQRKTVHSCGTACVMKVDEMPAHKVGLIADGTQTSFDGKQFYGLLRDAGFNYGPSHQMINQLFVDKDKIVARLKTSGSETETAAFVLHPGYMDAALQATMGWLAEEAAEGAAIKIPLPFTLQELKVFSSCKNAAWIIVTKNSKDQSGQTVNIDLCDASGKVCVQLLGYCGRTVVNKVAETIGISVTEDVHQLESFWMEKQSLDDEDSIQFENHVAILCGVSMSSGVDIDHRWQNIRCHLFETDAIDVAGMFTDYCWKILEFVQELSATTRGKLLLQVVVANDGDGRLLAGLTGLLRTVSAEYTKFHTQIVEWSKAETSDLFETLMGNKAQAADRHVRYEDGKRLVKSWQYAEEKTMVPNPWRTNGVYLITGGIGGLGLVFTEEIFRRTSRATIILVGRSPLSPEHETQLRALQTKGNIVVYRQLDVTSATKVQETIGWIKSSFGNLHGILHAAGIINDNYIIRKTRDELEKVLAPKVSGLINLDNASAGMNLDLFVLFSSTSGALGNIGQSDYSAANCFMDEYARYRNGLRAQGLRSGKAISISWPFWKEGGMRISDAGVAALYRYSGMVPLETQKGIQAFYNLLQSSQDHVLVMQGDITLLSNRLQCNLVKRTAIALNTHESLNESKMNHQENKQAQELIQQLICMAADILKSSAADIDPKAPLEEYGFDSILYTEFAVNLNETFKTDIGPTLFFQQSTIAALADYLRAESTTIPAAVSSVSVNQSSDDKDKLRQLTAVLCGYAAEILEVPVADIDPAVGMDEYSFDSIGYTSFTIKMNDAFGLQLAPTLFFEYATLKALAEHLLDRWPACFEGELSTYDGQRESTQGPLKMGAPSIVEAQGPAMAADKDSAEAAIAIIGVSGSFAMSEDIEELWKNLIGEKDCITEIPADRWDWESHYGNAVSEKGKTNVKWGGFLKDLNAFDASFFNISPGEAAYIDPQQRLLLMHVWKALEDAGYAPQDFYGSNTALFTGITSHEYSARVSRINVKTEGYHQASIISCIGPNRVSYFLNLHGTSEPVDTACSSALVAIHRAVREIRSGDSELAIAGGVTVLSSLPSYISFDKAGMLSKTGRSRTFSDQADGYARGEGIGIILLKRLDAAERDGDHIYGVIKGTGVNHGGRANSLQAPNMRAQAALLKTVYSKAGIDPRTVGYVEAHGTGTKIGDPIEIDALKAAFKELYSETGSEEVKSVHCGIGSLKTNIGHSEYAAGIAGVIKVLLQIKHQTLVKTLHCETMNPYIDIKNSPFYIVRETQAWQSLRDAHGKALPRRAGVSSFGFGGVNAHVILEEYVDKRPVMETSDDCLKLFVLSAKKPEQLKVQVQQLLKAIRLNVFTNSDFASIAYTLQVGRNAMEERLCILAKDFKELENRLERFLINGKQEDWTYIGQVKKIKPGSNTANTTAIGEQIAECIRTGDYKSLAQLWIEGYTITWSQLYKNENPRRLSLPTYPFAKEVFKLDAEYTLTEKVAAPFLPLMRVAEPVVEMPPNSEIQHILVANIARLLNMKATHISFDESLEEYGFDSVLYTQFSIELNEQFGLDLTPAVFFRYPNIGQLSVYLADEYPLAFNRSRQDSATQEVVEKSVVNIVESATYLNRLIGILTGKVAQILKFSEDLIDPAADLNEYGLDSIIVTQLTSELNEEFGFELTPNIIFGCQNLQSLGSYIQENYRDFFSHAPCDMPIEISKNEVAEESQHHPAPAVLEEKKNSEGVAVIGLSIQFPMAKDANQFWDNLVNEKHCISEIPADRWDWRDYPELKVKWGGFMDDMASFDPLFFKISPAEALQMEPQQRLLMQHAWKAIEDAGYNPHSLSGTNTGVFAGILCYEYSKLLAKANVPIASHSLMGMVGSMGPNRISYFLDIHGPSEAIETACSSSLVAIHRAAEAIVSGTCDMALAGGVNTLLSPDVFMSLHEAGTLSPDGVCRPFSDQAKGYVRGEGVGVVFLKRLEDAERDGDHIYGVIRGTAENHGGRANTLTSPNPKAQAALLETAYVNAGVDPRRVGYIETHGTGTELGDPIEVNALKKAFGKLYDDKGLMFAGEKHCGIGSVKSNIGHLEVAAGIAGVAKVLLQMKHKKLIKSLHTERLNPYIDFNDGPFFVVKETAEWKAIRDEAGKELPRCAGVSSFGFGGVSAHIVLEEYVPKVSKGASEAPRSIVVLSAKNKELLHEYAQSLRSAIENKQVENEDLASLAYTLQIGREAMEERFAVVVDSLPQLWAALNEFICGGSFNRIWFQGNIKQKAETTTVNVSDPLAKMAMEWITGGRVDWMGLYGKQKPVRMSLPTYPFERKKYWPADVKRSGTSDTAPDVAFVPANEGDLNTRAIAFFKNTISQLVNIPAREIQETELLIHYGVDSIAISRLLVKMRSVMPKLTNSVVFEHPTIAELVDYLVRNENTGLQQLLGVQTERKTDHYFSGNSLLLLNDASQGRPVFWFHPGGGSIDGYQYFAAVSERPFYGVVADQWIREGRNIQGIPEMAATYLRMIQSVQPEGPYDLGGFSLGGALAYEIARQLQVQGQRVATITMIDSVYVPEMMGKFLLDYKTMLLQTVNLLLMTQTPASSIGQTSGLIHRSELDVNLSDKAFLDLIMQQARQRGFTYPTAYVEAIVAKGLKVRDASGFTDYKVLPLIDPAGIHCTYFVNETQSFYGDLSSYFILNEKDNVLIEQIVYWDAWRKQLAHFEKIAIPATDHVTLMNDHSTLKLVIDHCKTQYAFSFQV</sequence>
<dbReference type="InterPro" id="IPR001031">
    <property type="entry name" value="Thioesterase"/>
</dbReference>
<comment type="pathway">
    <text evidence="2">Antibiotic biosynthesis.</text>
</comment>
<evidence type="ECO:0000256" key="4">
    <source>
        <dbReference type="ARBA" id="ARBA00022490"/>
    </source>
</evidence>
<dbReference type="Pfam" id="PF21089">
    <property type="entry name" value="PKS_DH_N"/>
    <property type="match status" value="1"/>
</dbReference>
<feature type="domain" description="PKS/mFAS DH" evidence="12">
    <location>
        <begin position="602"/>
        <end position="890"/>
    </location>
</feature>
<dbReference type="SUPFAM" id="SSF51735">
    <property type="entry name" value="NAD(P)-binding Rossmann-fold domains"/>
    <property type="match status" value="1"/>
</dbReference>
<organism evidence="13 14">
    <name type="scientific">Taibaiella soli</name>
    <dbReference type="NCBI Taxonomy" id="1649169"/>
    <lineage>
        <taxon>Bacteria</taxon>
        <taxon>Pseudomonadati</taxon>
        <taxon>Bacteroidota</taxon>
        <taxon>Chitinophagia</taxon>
        <taxon>Chitinophagales</taxon>
        <taxon>Chitinophagaceae</taxon>
        <taxon>Taibaiella</taxon>
    </lineage>
</organism>
<dbReference type="InterPro" id="IPR036736">
    <property type="entry name" value="ACP-like_sf"/>
</dbReference>
<feature type="domain" description="Carrier" evidence="10">
    <location>
        <begin position="3027"/>
        <end position="3103"/>
    </location>
</feature>
<dbReference type="Pfam" id="PF22621">
    <property type="entry name" value="CurL-like_PKS_C"/>
    <property type="match status" value="1"/>
</dbReference>
<evidence type="ECO:0000256" key="5">
    <source>
        <dbReference type="ARBA" id="ARBA00022553"/>
    </source>
</evidence>
<feature type="domain" description="Carrier" evidence="10">
    <location>
        <begin position="1443"/>
        <end position="1520"/>
    </location>
</feature>
<dbReference type="Proteomes" id="UP000248745">
    <property type="component" value="Unassembled WGS sequence"/>
</dbReference>
<dbReference type="PROSITE" id="PS00012">
    <property type="entry name" value="PHOSPHOPANTETHEINE"/>
    <property type="match status" value="1"/>
</dbReference>
<evidence type="ECO:0000256" key="2">
    <source>
        <dbReference type="ARBA" id="ARBA00004792"/>
    </source>
</evidence>
<feature type="active site" description="Proton acceptor; for dehydratase activity" evidence="9">
    <location>
        <position position="635"/>
    </location>
</feature>
<dbReference type="SMART" id="SM01294">
    <property type="entry name" value="PKS_PP_betabranch"/>
    <property type="match status" value="1"/>
</dbReference>
<dbReference type="GO" id="GO:0004312">
    <property type="term" value="F:fatty acid synthase activity"/>
    <property type="evidence" value="ECO:0007669"/>
    <property type="project" value="TreeGrafter"/>
</dbReference>
<dbReference type="EMBL" id="QKTW01000022">
    <property type="protein sequence ID" value="PZF71885.1"/>
    <property type="molecule type" value="Genomic_DNA"/>
</dbReference>
<dbReference type="InterPro" id="IPR016039">
    <property type="entry name" value="Thiolase-like"/>
</dbReference>
<dbReference type="Gene3D" id="1.10.1240.100">
    <property type="match status" value="3"/>
</dbReference>
<keyword evidence="4" id="KW-0963">Cytoplasm</keyword>
<dbReference type="SMART" id="SM00822">
    <property type="entry name" value="PKS_KR"/>
    <property type="match status" value="1"/>
</dbReference>
<feature type="domain" description="Carrier" evidence="10">
    <location>
        <begin position="1346"/>
        <end position="1423"/>
    </location>
</feature>
<gene>
    <name evidence="13" type="ORF">DN068_17680</name>
</gene>
<dbReference type="Pfam" id="PF00975">
    <property type="entry name" value="Thioesterase"/>
    <property type="match status" value="1"/>
</dbReference>
<dbReference type="InterPro" id="IPR049551">
    <property type="entry name" value="PKS_DH_C"/>
</dbReference>
<dbReference type="PANTHER" id="PTHR43775:SF37">
    <property type="entry name" value="SI:DKEY-61P9.11"/>
    <property type="match status" value="1"/>
</dbReference>
<reference evidence="13 14" key="1">
    <citation type="submission" date="2018-06" db="EMBL/GenBank/DDBJ databases">
        <title>Mucibacter soli gen. nov., sp. nov., a new member of the family Chitinophagaceae producing mucin.</title>
        <authorList>
            <person name="Kim M.-K."/>
            <person name="Park S."/>
            <person name="Kim T.-S."/>
            <person name="Joung Y."/>
            <person name="Han J.-H."/>
            <person name="Kim S.B."/>
        </authorList>
    </citation>
    <scope>NUCLEOTIDE SEQUENCE [LARGE SCALE GENOMIC DNA]</scope>
    <source>
        <strain evidence="13 14">R1-15</strain>
    </source>
</reference>
<dbReference type="CDD" id="cd00833">
    <property type="entry name" value="PKS"/>
    <property type="match status" value="3"/>
</dbReference>